<accession>A0ABU0XCP2</accession>
<proteinExistence type="predicted"/>
<feature type="transmembrane region" description="Helical" evidence="1">
    <location>
        <begin position="12"/>
        <end position="37"/>
    </location>
</feature>
<organism evidence="2 3">
    <name type="scientific">Microbacterium capsulatum</name>
    <dbReference type="NCBI Taxonomy" id="3041921"/>
    <lineage>
        <taxon>Bacteria</taxon>
        <taxon>Bacillati</taxon>
        <taxon>Actinomycetota</taxon>
        <taxon>Actinomycetes</taxon>
        <taxon>Micrococcales</taxon>
        <taxon>Microbacteriaceae</taxon>
        <taxon>Microbacterium</taxon>
    </lineage>
</organism>
<evidence type="ECO:0000256" key="1">
    <source>
        <dbReference type="SAM" id="Phobius"/>
    </source>
</evidence>
<feature type="transmembrane region" description="Helical" evidence="1">
    <location>
        <begin position="179"/>
        <end position="203"/>
    </location>
</feature>
<keyword evidence="3" id="KW-1185">Reference proteome</keyword>
<name>A0ABU0XCP2_9MICO</name>
<comment type="caution">
    <text evidence="2">The sequence shown here is derived from an EMBL/GenBank/DDBJ whole genome shotgun (WGS) entry which is preliminary data.</text>
</comment>
<dbReference type="EMBL" id="JAVFCB010000001">
    <property type="protein sequence ID" value="MDQ4212373.1"/>
    <property type="molecule type" value="Genomic_DNA"/>
</dbReference>
<evidence type="ECO:0000313" key="2">
    <source>
        <dbReference type="EMBL" id="MDQ4212373.1"/>
    </source>
</evidence>
<feature type="transmembrane region" description="Helical" evidence="1">
    <location>
        <begin position="224"/>
        <end position="246"/>
    </location>
</feature>
<evidence type="ECO:0000313" key="3">
    <source>
        <dbReference type="Proteomes" id="UP001230289"/>
    </source>
</evidence>
<gene>
    <name evidence="2" type="ORF">RBR11_00405</name>
</gene>
<reference evidence="2 3" key="1">
    <citation type="submission" date="2023-08" db="EMBL/GenBank/DDBJ databases">
        <title>Microbacterium sp. nov., isolated from a waste landfill.</title>
        <authorList>
            <person name="Wen W."/>
        </authorList>
    </citation>
    <scope>NUCLEOTIDE SEQUENCE [LARGE SCALE GENOMIC DNA]</scope>
    <source>
        <strain evidence="2 3">ASV81</strain>
    </source>
</reference>
<keyword evidence="1" id="KW-0472">Membrane</keyword>
<feature type="transmembrane region" description="Helical" evidence="1">
    <location>
        <begin position="49"/>
        <end position="71"/>
    </location>
</feature>
<feature type="transmembrane region" description="Helical" evidence="1">
    <location>
        <begin position="126"/>
        <end position="148"/>
    </location>
</feature>
<feature type="transmembrane region" description="Helical" evidence="1">
    <location>
        <begin position="281"/>
        <end position="299"/>
    </location>
</feature>
<feature type="transmembrane region" description="Helical" evidence="1">
    <location>
        <begin position="86"/>
        <end position="105"/>
    </location>
</feature>
<dbReference type="RefSeq" id="WP_308487314.1">
    <property type="nucleotide sequence ID" value="NZ_JAVFCB010000001.1"/>
</dbReference>
<keyword evidence="1" id="KW-1133">Transmembrane helix</keyword>
<protein>
    <submittedName>
        <fullName evidence="2">Uncharacterized protein</fullName>
    </submittedName>
</protein>
<dbReference type="Proteomes" id="UP001230289">
    <property type="component" value="Unassembled WGS sequence"/>
</dbReference>
<keyword evidence="1" id="KW-0812">Transmembrane</keyword>
<sequence length="314" mass="33340">MSLDRHIGVLMIIFWLYLLGPFAAALVLGIAIPFLVLRSLPALDRRITVTTLLAGAIPPLVIVTLRILSFWSPELVASYETQRVRAVLPLALGALAVVLLAVPAARSRTSASADLSRRSLGAFLSGWWIAVVAALAALAIGLSVALGVGSGRDFEGRDAALWIDLGTRGGQAGTGTYGWYFSVPALIALAVLLLFAGIAWWFVPRRAWSDDRDRDAAVRRLRCANLGRAAAGALLVHLGDILHWLWSTSTVRSQIYTTEAGTITVTSPFAALGPVFVWSEYLAAGGGLTLWILVALTAVPSRARQAASAPALVP</sequence>